<reference evidence="2" key="1">
    <citation type="submission" date="2021-03" db="EMBL/GenBank/DDBJ databases">
        <title>Antimicrobial resistance genes in bacteria isolated from Japanese honey, and their potential for conferring macrolide and lincosamide resistance in the American foulbrood pathogen Paenibacillus larvae.</title>
        <authorList>
            <person name="Okamoto M."/>
            <person name="Kumagai M."/>
            <person name="Kanamori H."/>
            <person name="Takamatsu D."/>
        </authorList>
    </citation>
    <scope>NUCLEOTIDE SEQUENCE</scope>
    <source>
        <strain evidence="2">J40TS1</strain>
    </source>
</reference>
<sequence>MKKWIAILIGFLLLFSTGCSTTHRVATDSTKQLTQDLEDLSPSIESVHFTFTRPNLLCRIEMNKEPDKEELESILTEIENFATIDNINEIARSVKWGLEISAIYLHINTDSDKKTIEHSYYARYFKTFDASDHSEENIEGYKIWRDNNVQ</sequence>
<evidence type="ECO:0000256" key="1">
    <source>
        <dbReference type="SAM" id="SignalP"/>
    </source>
</evidence>
<dbReference type="Proteomes" id="UP000683139">
    <property type="component" value="Unassembled WGS sequence"/>
</dbReference>
<dbReference type="PROSITE" id="PS51257">
    <property type="entry name" value="PROKAR_LIPOPROTEIN"/>
    <property type="match status" value="1"/>
</dbReference>
<evidence type="ECO:0008006" key="4">
    <source>
        <dbReference type="Google" id="ProtNLM"/>
    </source>
</evidence>
<dbReference type="RefSeq" id="WP_213512922.1">
    <property type="nucleotide sequence ID" value="NZ_BOSE01000001.1"/>
</dbReference>
<keyword evidence="1" id="KW-0732">Signal</keyword>
<evidence type="ECO:0000313" key="2">
    <source>
        <dbReference type="EMBL" id="GIP14714.1"/>
    </source>
</evidence>
<name>A0A919YMD1_9BACL</name>
<evidence type="ECO:0000313" key="3">
    <source>
        <dbReference type="Proteomes" id="UP000683139"/>
    </source>
</evidence>
<dbReference type="EMBL" id="BOSE01000001">
    <property type="protein sequence ID" value="GIP14714.1"/>
    <property type="molecule type" value="Genomic_DNA"/>
</dbReference>
<protein>
    <recommendedName>
        <fullName evidence="4">DUF4825 domain-containing protein</fullName>
    </recommendedName>
</protein>
<keyword evidence="3" id="KW-1185">Reference proteome</keyword>
<proteinExistence type="predicted"/>
<feature type="chain" id="PRO_5039501782" description="DUF4825 domain-containing protein" evidence="1">
    <location>
        <begin position="22"/>
        <end position="150"/>
    </location>
</feature>
<organism evidence="2 3">
    <name type="scientific">Paenibacillus montaniterrae</name>
    <dbReference type="NCBI Taxonomy" id="429341"/>
    <lineage>
        <taxon>Bacteria</taxon>
        <taxon>Bacillati</taxon>
        <taxon>Bacillota</taxon>
        <taxon>Bacilli</taxon>
        <taxon>Bacillales</taxon>
        <taxon>Paenibacillaceae</taxon>
        <taxon>Paenibacillus</taxon>
    </lineage>
</organism>
<comment type="caution">
    <text evidence="2">The sequence shown here is derived from an EMBL/GenBank/DDBJ whole genome shotgun (WGS) entry which is preliminary data.</text>
</comment>
<accession>A0A919YMD1</accession>
<gene>
    <name evidence="2" type="ORF">J40TS1_03560</name>
</gene>
<dbReference type="AlphaFoldDB" id="A0A919YMD1"/>
<feature type="signal peptide" evidence="1">
    <location>
        <begin position="1"/>
        <end position="21"/>
    </location>
</feature>